<keyword evidence="1" id="KW-0812">Transmembrane</keyword>
<dbReference type="AlphaFoldDB" id="A0A3A1UX94"/>
<dbReference type="EMBL" id="QXQA01000006">
    <property type="protein sequence ID" value="RIX52815.1"/>
    <property type="molecule type" value="Genomic_DNA"/>
</dbReference>
<evidence type="ECO:0000256" key="1">
    <source>
        <dbReference type="SAM" id="Phobius"/>
    </source>
</evidence>
<gene>
    <name evidence="2" type="ORF">D3P08_12500</name>
</gene>
<comment type="caution">
    <text evidence="2">The sequence shown here is derived from an EMBL/GenBank/DDBJ whole genome shotgun (WGS) entry which is preliminary data.</text>
</comment>
<organism evidence="2 3">
    <name type="scientific">Paenibacillus nanensis</name>
    <dbReference type="NCBI Taxonomy" id="393251"/>
    <lineage>
        <taxon>Bacteria</taxon>
        <taxon>Bacillati</taxon>
        <taxon>Bacillota</taxon>
        <taxon>Bacilli</taxon>
        <taxon>Bacillales</taxon>
        <taxon>Paenibacillaceae</taxon>
        <taxon>Paenibacillus</taxon>
    </lineage>
</organism>
<keyword evidence="1" id="KW-1133">Transmembrane helix</keyword>
<evidence type="ECO:0000313" key="3">
    <source>
        <dbReference type="Proteomes" id="UP000266482"/>
    </source>
</evidence>
<name>A0A3A1UX94_9BACL</name>
<accession>A0A3A1UX94</accession>
<dbReference type="OrthoDB" id="2661047at2"/>
<feature type="transmembrane region" description="Helical" evidence="1">
    <location>
        <begin position="27"/>
        <end position="47"/>
    </location>
</feature>
<sequence>MYMPENKVWKSGEEFARKPKLSRKRQTFGIAGALLLLLLLIVAALLMNKSEQDVKQSQDKLSHDLAKLWSWSDEVMTGGAKSADWHLRWNVEAEEPDAFDRLVALLFRDAKGQPIPKNVTTDGKSAQGESPVYGGNLSVHAAESTEAGVSLVVLLDVRGSSGVTLDALLASSEKLSRQLSAISSAMTASMKTHGFTSQSDAAAEIKRLAQGKIQEEYDEEGTRSVTFSSGSLLSAQQLQRGRFANVQVSVHRHTERKERELTIGIPLITGEFGSTFMD</sequence>
<keyword evidence="1" id="KW-0472">Membrane</keyword>
<dbReference type="Gene3D" id="3.30.360.40">
    <property type="entry name" value="YwmB-like"/>
    <property type="match status" value="1"/>
</dbReference>
<protein>
    <recommendedName>
        <fullName evidence="4">TATA-box binding protein</fullName>
    </recommendedName>
</protein>
<evidence type="ECO:0008006" key="4">
    <source>
        <dbReference type="Google" id="ProtNLM"/>
    </source>
</evidence>
<keyword evidence="3" id="KW-1185">Reference proteome</keyword>
<dbReference type="InterPro" id="IPR014794">
    <property type="entry name" value="DUF1779"/>
</dbReference>
<dbReference type="RefSeq" id="WP_119600023.1">
    <property type="nucleotide sequence ID" value="NZ_QXQA01000006.1"/>
</dbReference>
<proteinExistence type="predicted"/>
<evidence type="ECO:0000313" key="2">
    <source>
        <dbReference type="EMBL" id="RIX52815.1"/>
    </source>
</evidence>
<reference evidence="2 3" key="1">
    <citation type="submission" date="2018-09" db="EMBL/GenBank/DDBJ databases">
        <title>Paenibacillus aracenensis nov. sp. isolated from a cave in southern Spain.</title>
        <authorList>
            <person name="Jurado V."/>
            <person name="Gutierrez-Patricio S."/>
            <person name="Gonzalez-Pimentel J.L."/>
            <person name="Miller A.Z."/>
            <person name="Laiz L."/>
            <person name="Saiz-Jimenez C."/>
        </authorList>
    </citation>
    <scope>NUCLEOTIDE SEQUENCE [LARGE SCALE GENOMIC DNA]</scope>
    <source>
        <strain evidence="2 3">DSM 22867</strain>
    </source>
</reference>
<dbReference type="Proteomes" id="UP000266482">
    <property type="component" value="Unassembled WGS sequence"/>
</dbReference>
<dbReference type="Pfam" id="PF08680">
    <property type="entry name" value="DUF1779"/>
    <property type="match status" value="1"/>
</dbReference>